<gene>
    <name evidence="1" type="ORF">H9901_00955</name>
</gene>
<evidence type="ECO:0000313" key="1">
    <source>
        <dbReference type="EMBL" id="MBU3851269.1"/>
    </source>
</evidence>
<dbReference type="PANTHER" id="PTHR38451">
    <property type="entry name" value="TRNA (ADENINE(22)-N(1))-METHYLTRANSFERASE"/>
    <property type="match status" value="1"/>
</dbReference>
<dbReference type="InterPro" id="IPR006901">
    <property type="entry name" value="TrmK"/>
</dbReference>
<dbReference type="PIRSF" id="PIRSF018637">
    <property type="entry name" value="TrmK"/>
    <property type="match status" value="1"/>
</dbReference>
<accession>A0A948TIC0</accession>
<protein>
    <submittedName>
        <fullName evidence="1">tRNA (Adenine(22)-N(1))-methyltransferase TrmK</fullName>
    </submittedName>
</protein>
<dbReference type="GO" id="GO:0160105">
    <property type="term" value="F:tRNA (adenine(22)-N1)-methyltransferase activity"/>
    <property type="evidence" value="ECO:0007669"/>
    <property type="project" value="InterPro"/>
</dbReference>
<dbReference type="InterPro" id="IPR029063">
    <property type="entry name" value="SAM-dependent_MTases_sf"/>
</dbReference>
<name>A0A948TIC0_9LACO</name>
<reference evidence="1" key="2">
    <citation type="submission" date="2021-04" db="EMBL/GenBank/DDBJ databases">
        <authorList>
            <person name="Gilroy R."/>
        </authorList>
    </citation>
    <scope>NUCLEOTIDE SEQUENCE</scope>
    <source>
        <strain evidence="1">F6-6636</strain>
    </source>
</reference>
<dbReference type="Gene3D" id="3.40.50.150">
    <property type="entry name" value="Vaccinia Virus protein VP39"/>
    <property type="match status" value="1"/>
</dbReference>
<evidence type="ECO:0000313" key="2">
    <source>
        <dbReference type="Proteomes" id="UP000777303"/>
    </source>
</evidence>
<reference evidence="1" key="1">
    <citation type="journal article" date="2021" name="PeerJ">
        <title>Extensive microbial diversity within the chicken gut microbiome revealed by metagenomics and culture.</title>
        <authorList>
            <person name="Gilroy R."/>
            <person name="Ravi A."/>
            <person name="Getino M."/>
            <person name="Pursley I."/>
            <person name="Horton D.L."/>
            <person name="Alikhan N.F."/>
            <person name="Baker D."/>
            <person name="Gharbi K."/>
            <person name="Hall N."/>
            <person name="Watson M."/>
            <person name="Adriaenssens E.M."/>
            <person name="Foster-Nyarko E."/>
            <person name="Jarju S."/>
            <person name="Secka A."/>
            <person name="Antonio M."/>
            <person name="Oren A."/>
            <person name="Chaudhuri R.R."/>
            <person name="La Ragione R."/>
            <person name="Hildebrand F."/>
            <person name="Pallen M.J."/>
        </authorList>
    </citation>
    <scope>NUCLEOTIDE SEQUENCE</scope>
    <source>
        <strain evidence="1">F6-6636</strain>
    </source>
</reference>
<organism evidence="1 2">
    <name type="scientific">Candidatus Paralactobacillus gallistercoris</name>
    <dbReference type="NCBI Taxonomy" id="2838724"/>
    <lineage>
        <taxon>Bacteria</taxon>
        <taxon>Bacillati</taxon>
        <taxon>Bacillota</taxon>
        <taxon>Bacilli</taxon>
        <taxon>Lactobacillales</taxon>
        <taxon>Lactobacillaceae</taxon>
        <taxon>Lactobacillus</taxon>
    </lineage>
</organism>
<comment type="caution">
    <text evidence="1">The sequence shown here is derived from an EMBL/GenBank/DDBJ whole genome shotgun (WGS) entry which is preliminary data.</text>
</comment>
<dbReference type="EMBL" id="JAHLFS010000015">
    <property type="protein sequence ID" value="MBU3851269.1"/>
    <property type="molecule type" value="Genomic_DNA"/>
</dbReference>
<proteinExistence type="predicted"/>
<dbReference type="PANTHER" id="PTHR38451:SF1">
    <property type="entry name" value="TRNA (ADENINE(22)-N(1))-METHYLTRANSFERASE"/>
    <property type="match status" value="1"/>
</dbReference>
<sequence>MSDLHLSHRLQAVADFVPNHARLADIGSDHAYLPIYLAQHHVIDYGVAGEVVKGPYQSSVAHVHQYGLDEIIKVRLADGLQAIKATDNINVVTIAGMGGTLIKNILSAGSNRLTGNERLVLEPNVGGYLVRQWLNEHQYQISHEVILTEDKHIYEIIVGDPALVPLHYSQLDLMFGPQLRHERNVAFVQKWQTELHKQQLVLTNLQKAQHVNIERLQQVQHQIELIQEVLQ</sequence>
<dbReference type="SUPFAM" id="SSF53335">
    <property type="entry name" value="S-adenosyl-L-methionine-dependent methyltransferases"/>
    <property type="match status" value="1"/>
</dbReference>
<dbReference type="Gene3D" id="1.10.287.1890">
    <property type="match status" value="1"/>
</dbReference>
<dbReference type="Pfam" id="PF04816">
    <property type="entry name" value="TrmK"/>
    <property type="match status" value="1"/>
</dbReference>
<dbReference type="Proteomes" id="UP000777303">
    <property type="component" value="Unassembled WGS sequence"/>
</dbReference>
<dbReference type="AlphaFoldDB" id="A0A948TIC0"/>